<keyword evidence="3" id="KW-1185">Reference proteome</keyword>
<organism evidence="2 3">
    <name type="scientific">Massilia yuzhufengensis</name>
    <dbReference type="NCBI Taxonomy" id="1164594"/>
    <lineage>
        <taxon>Bacteria</taxon>
        <taxon>Pseudomonadati</taxon>
        <taxon>Pseudomonadota</taxon>
        <taxon>Betaproteobacteria</taxon>
        <taxon>Burkholderiales</taxon>
        <taxon>Oxalobacteraceae</taxon>
        <taxon>Telluria group</taxon>
        <taxon>Massilia</taxon>
    </lineage>
</organism>
<dbReference type="Proteomes" id="UP000198639">
    <property type="component" value="Unassembled WGS sequence"/>
</dbReference>
<dbReference type="AlphaFoldDB" id="A0A1I1S284"/>
<sequence>MQHMTAPELAARLAQADAGAAEPPLLLDVRENWEFETCHIAGSTQIPMHLVPIRANELDDDRDIVCICHHGARSMQVAAFLERNGFSNVTNLTGGIHAWAVQVDPSMPKY</sequence>
<dbReference type="PROSITE" id="PS50206">
    <property type="entry name" value="RHODANESE_3"/>
    <property type="match status" value="1"/>
</dbReference>
<dbReference type="Gene3D" id="3.40.250.10">
    <property type="entry name" value="Rhodanese-like domain"/>
    <property type="match status" value="1"/>
</dbReference>
<dbReference type="PANTHER" id="PTHR43031">
    <property type="entry name" value="FAD-DEPENDENT OXIDOREDUCTASE"/>
    <property type="match status" value="1"/>
</dbReference>
<proteinExistence type="predicted"/>
<dbReference type="SUPFAM" id="SSF52821">
    <property type="entry name" value="Rhodanese/Cell cycle control phosphatase"/>
    <property type="match status" value="1"/>
</dbReference>
<dbReference type="SMART" id="SM00450">
    <property type="entry name" value="RHOD"/>
    <property type="match status" value="1"/>
</dbReference>
<accession>A0A1I1S284</accession>
<dbReference type="EMBL" id="FOLD01000023">
    <property type="protein sequence ID" value="SFD37893.1"/>
    <property type="molecule type" value="Genomic_DNA"/>
</dbReference>
<reference evidence="3" key="1">
    <citation type="submission" date="2016-10" db="EMBL/GenBank/DDBJ databases">
        <authorList>
            <person name="Varghese N."/>
            <person name="Submissions S."/>
        </authorList>
    </citation>
    <scope>NUCLEOTIDE SEQUENCE [LARGE SCALE GENOMIC DNA]</scope>
    <source>
        <strain evidence="3">CGMCC 1.12041</strain>
    </source>
</reference>
<dbReference type="InterPro" id="IPR050229">
    <property type="entry name" value="GlpE_sulfurtransferase"/>
</dbReference>
<protein>
    <submittedName>
        <fullName evidence="2">Rhodanese-related sulfurtransferase</fullName>
    </submittedName>
</protein>
<dbReference type="PANTHER" id="PTHR43031:SF17">
    <property type="entry name" value="SULFURTRANSFERASE YTWF-RELATED"/>
    <property type="match status" value="1"/>
</dbReference>
<name>A0A1I1S284_9BURK</name>
<keyword evidence="2" id="KW-0808">Transferase</keyword>
<evidence type="ECO:0000313" key="3">
    <source>
        <dbReference type="Proteomes" id="UP000198639"/>
    </source>
</evidence>
<dbReference type="RefSeq" id="WP_091875901.1">
    <property type="nucleotide sequence ID" value="NZ_FOLD01000023.1"/>
</dbReference>
<feature type="domain" description="Rhodanese" evidence="1">
    <location>
        <begin position="20"/>
        <end position="108"/>
    </location>
</feature>
<dbReference type="STRING" id="1164594.SAMN05216204_12374"/>
<dbReference type="InterPro" id="IPR036873">
    <property type="entry name" value="Rhodanese-like_dom_sf"/>
</dbReference>
<evidence type="ECO:0000313" key="2">
    <source>
        <dbReference type="EMBL" id="SFD37893.1"/>
    </source>
</evidence>
<dbReference type="OrthoDB" id="9811849at2"/>
<dbReference type="InterPro" id="IPR001763">
    <property type="entry name" value="Rhodanese-like_dom"/>
</dbReference>
<gene>
    <name evidence="2" type="ORF">SAMN05216204_12374</name>
</gene>
<dbReference type="Pfam" id="PF00581">
    <property type="entry name" value="Rhodanese"/>
    <property type="match status" value="1"/>
</dbReference>
<dbReference type="GO" id="GO:0016740">
    <property type="term" value="F:transferase activity"/>
    <property type="evidence" value="ECO:0007669"/>
    <property type="project" value="UniProtKB-KW"/>
</dbReference>
<evidence type="ECO:0000259" key="1">
    <source>
        <dbReference type="PROSITE" id="PS50206"/>
    </source>
</evidence>